<gene>
    <name evidence="1" type="ORF">B0F90DRAFT_1813709</name>
</gene>
<keyword evidence="2" id="KW-1185">Reference proteome</keyword>
<dbReference type="AlphaFoldDB" id="A0AAD4MAJ9"/>
<evidence type="ECO:0000313" key="1">
    <source>
        <dbReference type="EMBL" id="KAI0306846.1"/>
    </source>
</evidence>
<dbReference type="Proteomes" id="UP001203297">
    <property type="component" value="Unassembled WGS sequence"/>
</dbReference>
<evidence type="ECO:0000313" key="2">
    <source>
        <dbReference type="Proteomes" id="UP001203297"/>
    </source>
</evidence>
<dbReference type="EMBL" id="WTXG01000002">
    <property type="protein sequence ID" value="KAI0306846.1"/>
    <property type="molecule type" value="Genomic_DNA"/>
</dbReference>
<reference evidence="1" key="1">
    <citation type="journal article" date="2022" name="New Phytol.">
        <title>Evolutionary transition to the ectomycorrhizal habit in the genomes of a hyperdiverse lineage of mushroom-forming fungi.</title>
        <authorList>
            <person name="Looney B."/>
            <person name="Miyauchi S."/>
            <person name="Morin E."/>
            <person name="Drula E."/>
            <person name="Courty P.E."/>
            <person name="Kohler A."/>
            <person name="Kuo A."/>
            <person name="LaButti K."/>
            <person name="Pangilinan J."/>
            <person name="Lipzen A."/>
            <person name="Riley R."/>
            <person name="Andreopoulos W."/>
            <person name="He G."/>
            <person name="Johnson J."/>
            <person name="Nolan M."/>
            <person name="Tritt A."/>
            <person name="Barry K.W."/>
            <person name="Grigoriev I.V."/>
            <person name="Nagy L.G."/>
            <person name="Hibbett D."/>
            <person name="Henrissat B."/>
            <person name="Matheny P.B."/>
            <person name="Labbe J."/>
            <person name="Martin F.M."/>
        </authorList>
    </citation>
    <scope>NUCLEOTIDE SEQUENCE</scope>
    <source>
        <strain evidence="1">BPL690</strain>
    </source>
</reference>
<comment type="caution">
    <text evidence="1">The sequence shown here is derived from an EMBL/GenBank/DDBJ whole genome shotgun (WGS) entry which is preliminary data.</text>
</comment>
<sequence length="371" mass="41927">MPVMTLWRWRKVKPRGRGQPTVVKPQKIPSSPWNAPALPLEIVDKILREACKLPPRGTDRQVLIENSRLYASRTPGTLGPAALLHRSHLLAFTRSLTIRVIDEFTVTLPPFAEDGIPERHRECVRLPDFLSLLAHARGLRQLRLSVAWARKHVCSFEPPILDWLSSLSLPIEVLDLKYDRPFDSPWSMTLSGFGQSSKHSALPITSQASVIEWFLPPPRPDDLSKLQILELYEIPEDARAPLSLHGSNVCSLTLTRQPVSGIADLFPTLEELVIAGPFWSSPLPTLPQTLRHIRLQALSTLPDLCVLSLEEALTADKYYATLREACKTHRVEILENPIDPSLAGRVCHKHPYFAEMERFPRQNTFAEFFSC</sequence>
<organism evidence="1 2">
    <name type="scientific">Multifurca ochricompacta</name>
    <dbReference type="NCBI Taxonomy" id="376703"/>
    <lineage>
        <taxon>Eukaryota</taxon>
        <taxon>Fungi</taxon>
        <taxon>Dikarya</taxon>
        <taxon>Basidiomycota</taxon>
        <taxon>Agaricomycotina</taxon>
        <taxon>Agaricomycetes</taxon>
        <taxon>Russulales</taxon>
        <taxon>Russulaceae</taxon>
        <taxon>Multifurca</taxon>
    </lineage>
</organism>
<proteinExistence type="predicted"/>
<protein>
    <submittedName>
        <fullName evidence="1">Uncharacterized protein</fullName>
    </submittedName>
</protein>
<accession>A0AAD4MAJ9</accession>
<name>A0AAD4MAJ9_9AGAM</name>